<keyword evidence="2" id="KW-1133">Transmembrane helix</keyword>
<dbReference type="GO" id="GO:0016010">
    <property type="term" value="C:dystrophin-associated glycoprotein complex"/>
    <property type="evidence" value="ECO:0007669"/>
    <property type="project" value="InterPro"/>
</dbReference>
<gene>
    <name evidence="4" type="primary">LOC4815101</name>
</gene>
<feature type="transmembrane region" description="Helical" evidence="2">
    <location>
        <begin position="313"/>
        <end position="330"/>
    </location>
</feature>
<keyword evidence="2" id="KW-0812">Transmembrane</keyword>
<dbReference type="FunCoup" id="A0A6I8VJ49">
    <property type="interactions" value="6"/>
</dbReference>
<dbReference type="PANTHER" id="PTHR15260:SF1">
    <property type="entry name" value="SARCOSPAN"/>
    <property type="match status" value="1"/>
</dbReference>
<keyword evidence="3" id="KW-1185">Reference proteome</keyword>
<sequence length="478" mass="51798">MQSQQVRPISTYDNLGASASTVAPPTKQQQLQLQQHLQRAGESPRQPERAATARGVSDQLLSNGMPPQPPPQPQPQPELESEEELLNSSGTSHSIAAVKAALNDAKSKFFGINNYDEYESAVQPTQMPMPSVKAHSQQPTIKPEPKYQNVPQRHKPHAADELPAPAPAPTQTIEPVPMPMPMPVVVPLAASSPDRSLRYATTYEQIPLSDLDAPQPSQVSAVYMSTTVPQNMKGMKIAGRHTPTRNSLRHSRMIVVNHKNHDSLQAAYSKHIRNLNISRQLLIMQLAVGLLIVGLAIWILLLAPNASILINPYLSGLSLLLASIAGLILLRRDHRITEHRAPNSCYKVLLAESYVFSALALVFCCLALVCAAIEFAELASAVDGACGPATSSLLSYHNCTCLTSADDGADDAAADGSSPPNDSNSSSSSEECGAFRGEWKYLLAFSMALNALGIVATFLYITLFICCHRNRKHFYTSV</sequence>
<dbReference type="AlphaFoldDB" id="A0A6I8VJ49"/>
<accession>A0A6I8VJ49</accession>
<feature type="region of interest" description="Disordered" evidence="1">
    <location>
        <begin position="1"/>
        <end position="92"/>
    </location>
</feature>
<name>A0A6I8VJ49_DROPS</name>
<dbReference type="PANTHER" id="PTHR15260">
    <property type="entry name" value="SARCOSPAN"/>
    <property type="match status" value="1"/>
</dbReference>
<evidence type="ECO:0000256" key="2">
    <source>
        <dbReference type="SAM" id="Phobius"/>
    </source>
</evidence>
<dbReference type="GO" id="GO:0042383">
    <property type="term" value="C:sarcolemma"/>
    <property type="evidence" value="ECO:0007669"/>
    <property type="project" value="TreeGrafter"/>
</dbReference>
<dbReference type="InParanoid" id="A0A6I8VJ49"/>
<evidence type="ECO:0000313" key="4">
    <source>
        <dbReference type="RefSeq" id="XP_015042018.2"/>
    </source>
</evidence>
<proteinExistence type="predicted"/>
<dbReference type="RefSeq" id="XP_015042018.2">
    <property type="nucleotide sequence ID" value="XM_015186532.2"/>
</dbReference>
<organism evidence="3 4">
    <name type="scientific">Drosophila pseudoobscura pseudoobscura</name>
    <name type="common">Fruit fly</name>
    <dbReference type="NCBI Taxonomy" id="46245"/>
    <lineage>
        <taxon>Eukaryota</taxon>
        <taxon>Metazoa</taxon>
        <taxon>Ecdysozoa</taxon>
        <taxon>Arthropoda</taxon>
        <taxon>Hexapoda</taxon>
        <taxon>Insecta</taxon>
        <taxon>Pterygota</taxon>
        <taxon>Neoptera</taxon>
        <taxon>Endopterygota</taxon>
        <taxon>Diptera</taxon>
        <taxon>Brachycera</taxon>
        <taxon>Muscomorpha</taxon>
        <taxon>Ephydroidea</taxon>
        <taxon>Drosophilidae</taxon>
        <taxon>Drosophila</taxon>
        <taxon>Sophophora</taxon>
    </lineage>
</organism>
<feature type="compositionally biased region" description="Polar residues" evidence="1">
    <location>
        <begin position="1"/>
        <end position="27"/>
    </location>
</feature>
<reference evidence="4" key="1">
    <citation type="submission" date="2025-08" db="UniProtKB">
        <authorList>
            <consortium name="RefSeq"/>
        </authorList>
    </citation>
    <scope>IDENTIFICATION</scope>
    <source>
        <strain evidence="4">MV-25-SWS-2005</strain>
        <tissue evidence="4">Whole body</tissue>
    </source>
</reference>
<dbReference type="Proteomes" id="UP000001819">
    <property type="component" value="Chromosome X"/>
</dbReference>
<feature type="transmembrane region" description="Helical" evidence="2">
    <location>
        <begin position="441"/>
        <end position="466"/>
    </location>
</feature>
<evidence type="ECO:0000256" key="1">
    <source>
        <dbReference type="SAM" id="MobiDB-lite"/>
    </source>
</evidence>
<dbReference type="InterPro" id="IPR030429">
    <property type="entry name" value="Sarcospan"/>
</dbReference>
<keyword evidence="2" id="KW-0472">Membrane</keyword>
<feature type="compositionally biased region" description="Low complexity" evidence="1">
    <location>
        <begin position="28"/>
        <end position="38"/>
    </location>
</feature>
<feature type="transmembrane region" description="Helical" evidence="2">
    <location>
        <begin position="351"/>
        <end position="375"/>
    </location>
</feature>
<dbReference type="ExpressionAtlas" id="A0A6I8VJ49">
    <property type="expression patterns" value="baseline"/>
</dbReference>
<feature type="compositionally biased region" description="Pro residues" evidence="1">
    <location>
        <begin position="66"/>
        <end position="76"/>
    </location>
</feature>
<feature type="transmembrane region" description="Helical" evidence="2">
    <location>
        <begin position="281"/>
        <end position="301"/>
    </location>
</feature>
<evidence type="ECO:0000313" key="3">
    <source>
        <dbReference type="Proteomes" id="UP000001819"/>
    </source>
</evidence>
<protein>
    <submittedName>
        <fullName evidence="4">Uncharacterized protein isoform X1</fullName>
    </submittedName>
</protein>